<keyword evidence="4" id="KW-1185">Reference proteome</keyword>
<proteinExistence type="predicted"/>
<keyword evidence="1" id="KW-1133">Transmembrane helix</keyword>
<evidence type="ECO:0000313" key="3">
    <source>
        <dbReference type="EMBL" id="GAA1902930.1"/>
    </source>
</evidence>
<gene>
    <name evidence="3" type="ORF">GCM10009716_11040</name>
</gene>
<evidence type="ECO:0000313" key="4">
    <source>
        <dbReference type="Proteomes" id="UP001501303"/>
    </source>
</evidence>
<feature type="transmembrane region" description="Helical" evidence="1">
    <location>
        <begin position="51"/>
        <end position="71"/>
    </location>
</feature>
<dbReference type="RefSeq" id="WP_344259357.1">
    <property type="nucleotide sequence ID" value="NZ_BAAAMJ010000010.1"/>
</dbReference>
<feature type="chain" id="PRO_5047277094" description="Secreted protein" evidence="2">
    <location>
        <begin position="33"/>
        <end position="80"/>
    </location>
</feature>
<sequence length="80" mass="8263">MLNKNPKSAARAGAVTLGTAMLLLMSSPAAHALVRDDGDDPGPGLSIFETLSLFVFAPILLFVVIAGLVVLGEKKARTDA</sequence>
<reference evidence="3 4" key="1">
    <citation type="journal article" date="2019" name="Int. J. Syst. Evol. Microbiol.">
        <title>The Global Catalogue of Microorganisms (GCM) 10K type strain sequencing project: providing services to taxonomists for standard genome sequencing and annotation.</title>
        <authorList>
            <consortium name="The Broad Institute Genomics Platform"/>
            <consortium name="The Broad Institute Genome Sequencing Center for Infectious Disease"/>
            <person name="Wu L."/>
            <person name="Ma J."/>
        </authorList>
    </citation>
    <scope>NUCLEOTIDE SEQUENCE [LARGE SCALE GENOMIC DNA]</scope>
    <source>
        <strain evidence="3 4">JCM 13581</strain>
    </source>
</reference>
<keyword evidence="1" id="KW-0812">Transmembrane</keyword>
<comment type="caution">
    <text evidence="3">The sequence shown here is derived from an EMBL/GenBank/DDBJ whole genome shotgun (WGS) entry which is preliminary data.</text>
</comment>
<feature type="signal peptide" evidence="2">
    <location>
        <begin position="1"/>
        <end position="32"/>
    </location>
</feature>
<keyword evidence="1" id="KW-0472">Membrane</keyword>
<evidence type="ECO:0000256" key="2">
    <source>
        <dbReference type="SAM" id="SignalP"/>
    </source>
</evidence>
<name>A0ABN2NU20_9ACTN</name>
<evidence type="ECO:0008006" key="5">
    <source>
        <dbReference type="Google" id="ProtNLM"/>
    </source>
</evidence>
<dbReference type="Proteomes" id="UP001501303">
    <property type="component" value="Unassembled WGS sequence"/>
</dbReference>
<evidence type="ECO:0000256" key="1">
    <source>
        <dbReference type="SAM" id="Phobius"/>
    </source>
</evidence>
<protein>
    <recommendedName>
        <fullName evidence="5">Secreted protein</fullName>
    </recommendedName>
</protein>
<dbReference type="EMBL" id="BAAAMJ010000010">
    <property type="protein sequence ID" value="GAA1902930.1"/>
    <property type="molecule type" value="Genomic_DNA"/>
</dbReference>
<keyword evidence="2" id="KW-0732">Signal</keyword>
<accession>A0ABN2NU20</accession>
<organism evidence="3 4">
    <name type="scientific">Streptomyces sodiiphilus</name>
    <dbReference type="NCBI Taxonomy" id="226217"/>
    <lineage>
        <taxon>Bacteria</taxon>
        <taxon>Bacillati</taxon>
        <taxon>Actinomycetota</taxon>
        <taxon>Actinomycetes</taxon>
        <taxon>Kitasatosporales</taxon>
        <taxon>Streptomycetaceae</taxon>
        <taxon>Streptomyces</taxon>
    </lineage>
</organism>